<proteinExistence type="predicted"/>
<keyword evidence="1" id="KW-0472">Membrane</keyword>
<comment type="caution">
    <text evidence="2">The sequence shown here is derived from an EMBL/GenBank/DDBJ whole genome shotgun (WGS) entry which is preliminary data.</text>
</comment>
<evidence type="ECO:0000256" key="1">
    <source>
        <dbReference type="SAM" id="Phobius"/>
    </source>
</evidence>
<organism evidence="2 3">
    <name type="scientific">Mytilus galloprovincialis</name>
    <name type="common">Mediterranean mussel</name>
    <dbReference type="NCBI Taxonomy" id="29158"/>
    <lineage>
        <taxon>Eukaryota</taxon>
        <taxon>Metazoa</taxon>
        <taxon>Spiralia</taxon>
        <taxon>Lophotrochozoa</taxon>
        <taxon>Mollusca</taxon>
        <taxon>Bivalvia</taxon>
        <taxon>Autobranchia</taxon>
        <taxon>Pteriomorphia</taxon>
        <taxon>Mytilida</taxon>
        <taxon>Mytiloidea</taxon>
        <taxon>Mytilidae</taxon>
        <taxon>Mytilinae</taxon>
        <taxon>Mytilus</taxon>
    </lineage>
</organism>
<protein>
    <recommendedName>
        <fullName evidence="4">EB domain-containing protein</fullName>
    </recommendedName>
</protein>
<evidence type="ECO:0000313" key="3">
    <source>
        <dbReference type="Proteomes" id="UP000596742"/>
    </source>
</evidence>
<accession>A0A8B6EY36</accession>
<dbReference type="EMBL" id="UYJE01005841">
    <property type="protein sequence ID" value="VDI40888.1"/>
    <property type="molecule type" value="Genomic_DNA"/>
</dbReference>
<dbReference type="OrthoDB" id="6072984at2759"/>
<dbReference type="AlphaFoldDB" id="A0A8B6EY36"/>
<name>A0A8B6EY36_MYTGA</name>
<reference evidence="2" key="1">
    <citation type="submission" date="2018-11" db="EMBL/GenBank/DDBJ databases">
        <authorList>
            <person name="Alioto T."/>
            <person name="Alioto T."/>
        </authorList>
    </citation>
    <scope>NUCLEOTIDE SEQUENCE</scope>
</reference>
<gene>
    <name evidence="2" type="ORF">MGAL_10B056328</name>
</gene>
<keyword evidence="1" id="KW-1133">Transmembrane helix</keyword>
<evidence type="ECO:0008006" key="4">
    <source>
        <dbReference type="Google" id="ProtNLM"/>
    </source>
</evidence>
<feature type="transmembrane region" description="Helical" evidence="1">
    <location>
        <begin position="203"/>
        <end position="219"/>
    </location>
</feature>
<keyword evidence="3" id="KW-1185">Reference proteome</keyword>
<evidence type="ECO:0000313" key="2">
    <source>
        <dbReference type="EMBL" id="VDI40888.1"/>
    </source>
</evidence>
<keyword evidence="1" id="KW-0812">Transmembrane</keyword>
<dbReference type="Proteomes" id="UP000596742">
    <property type="component" value="Unassembled WGS sequence"/>
</dbReference>
<sequence length="220" mass="23155">MGFVIYTAVGVEGVAYGGNCSGNGDCVEANNVCTLTKCACSATSYKEDSNPTCATKIALGGKCTATPTGQCVDTNAECDATDSICSCTTSYFKNKKSVCVAQITTIDHTCDATQTADDQCSVDDTECRNDGTESKCLCKTTHYKNGAACAIRKKPEETCAAHQCVTHATCNTTANKCKCNAGYTATPTTTPTMCSGVMKVANLWYMMAVPIFVSIMSLLR</sequence>